<protein>
    <submittedName>
        <fullName evidence="2">LSU ribosomal protein L32p @ LSU ribosomal protein L32p, zinc-dependent</fullName>
    </submittedName>
</protein>
<keyword evidence="2" id="KW-0687">Ribonucleoprotein</keyword>
<accession>A0A6J4MN95</accession>
<feature type="compositionally biased region" description="Basic residues" evidence="1">
    <location>
        <begin position="45"/>
        <end position="54"/>
    </location>
</feature>
<sequence length="61" mass="6510">GCSQAEDVAQQHASPPFAVEGRCALAGDLCQPRLRREAPAAPRVPRVRPVRRPRSASPGPL</sequence>
<reference evidence="2" key="1">
    <citation type="submission" date="2020-02" db="EMBL/GenBank/DDBJ databases">
        <authorList>
            <person name="Meier V. D."/>
        </authorList>
    </citation>
    <scope>NUCLEOTIDE SEQUENCE</scope>
    <source>
        <strain evidence="2">AVDCRST_MAG72</strain>
    </source>
</reference>
<keyword evidence="2" id="KW-0689">Ribosomal protein</keyword>
<organism evidence="2">
    <name type="scientific">uncultured Nocardioidaceae bacterium</name>
    <dbReference type="NCBI Taxonomy" id="253824"/>
    <lineage>
        <taxon>Bacteria</taxon>
        <taxon>Bacillati</taxon>
        <taxon>Actinomycetota</taxon>
        <taxon>Actinomycetes</taxon>
        <taxon>Propionibacteriales</taxon>
        <taxon>Nocardioidaceae</taxon>
        <taxon>environmental samples</taxon>
    </lineage>
</organism>
<name>A0A6J4MN95_9ACTN</name>
<evidence type="ECO:0000256" key="1">
    <source>
        <dbReference type="SAM" id="MobiDB-lite"/>
    </source>
</evidence>
<evidence type="ECO:0000313" key="2">
    <source>
        <dbReference type="EMBL" id="CAA9362739.1"/>
    </source>
</evidence>
<feature type="non-terminal residue" evidence="2">
    <location>
        <position position="1"/>
    </location>
</feature>
<dbReference type="AlphaFoldDB" id="A0A6J4MN95"/>
<feature type="region of interest" description="Disordered" evidence="1">
    <location>
        <begin position="36"/>
        <end position="61"/>
    </location>
</feature>
<dbReference type="EMBL" id="CADCUJ010000101">
    <property type="protein sequence ID" value="CAA9362739.1"/>
    <property type="molecule type" value="Genomic_DNA"/>
</dbReference>
<feature type="non-terminal residue" evidence="2">
    <location>
        <position position="61"/>
    </location>
</feature>
<dbReference type="GO" id="GO:0005840">
    <property type="term" value="C:ribosome"/>
    <property type="evidence" value="ECO:0007669"/>
    <property type="project" value="UniProtKB-KW"/>
</dbReference>
<gene>
    <name evidence="2" type="ORF">AVDCRST_MAG72-2426</name>
</gene>
<proteinExistence type="predicted"/>